<dbReference type="EMBL" id="VDUY01000008">
    <property type="protein sequence ID" value="TXL63557.1"/>
    <property type="molecule type" value="Genomic_DNA"/>
</dbReference>
<accession>A0A5C8NR33</accession>
<name>A0A5C8NR33_9BURK</name>
<gene>
    <name evidence="1" type="ORF">FHP08_17125</name>
</gene>
<dbReference type="Proteomes" id="UP000321548">
    <property type="component" value="Unassembled WGS sequence"/>
</dbReference>
<proteinExistence type="predicted"/>
<keyword evidence="2" id="KW-1185">Reference proteome</keyword>
<comment type="caution">
    <text evidence="1">The sequence shown here is derived from an EMBL/GenBank/DDBJ whole genome shotgun (WGS) entry which is preliminary data.</text>
</comment>
<reference evidence="1 2" key="1">
    <citation type="submission" date="2019-06" db="EMBL/GenBank/DDBJ databases">
        <title>Quisquiliibacterium sp. nov., isolated from a maize field.</title>
        <authorList>
            <person name="Lin S.-Y."/>
            <person name="Tsai C.-F."/>
            <person name="Young C.-C."/>
        </authorList>
    </citation>
    <scope>NUCLEOTIDE SEQUENCE [LARGE SCALE GENOMIC DNA]</scope>
    <source>
        <strain evidence="1 2">CC-CFT501</strain>
    </source>
</reference>
<dbReference type="RefSeq" id="WP_147705711.1">
    <property type="nucleotide sequence ID" value="NZ_VDUY01000008.1"/>
</dbReference>
<organism evidence="1 2">
    <name type="scientific">Zeimonas arvi</name>
    <dbReference type="NCBI Taxonomy" id="2498847"/>
    <lineage>
        <taxon>Bacteria</taxon>
        <taxon>Pseudomonadati</taxon>
        <taxon>Pseudomonadota</taxon>
        <taxon>Betaproteobacteria</taxon>
        <taxon>Burkholderiales</taxon>
        <taxon>Burkholderiaceae</taxon>
        <taxon>Zeimonas</taxon>
    </lineage>
</organism>
<dbReference type="OrthoDB" id="7282816at2"/>
<protein>
    <submittedName>
        <fullName evidence="1">Uncharacterized protein</fullName>
    </submittedName>
</protein>
<evidence type="ECO:0000313" key="1">
    <source>
        <dbReference type="EMBL" id="TXL63557.1"/>
    </source>
</evidence>
<dbReference type="AlphaFoldDB" id="A0A5C8NR33"/>
<sequence>MNARQLHYLEVLAKTGSQVQARKAAGVTTKTVGNWRGDEEFLGAVDEAIEAANDAIRAKVREMALAGETSMLTLSMKVIEPALRPAGTNVALQVNTTQSAVPDVDAVRLADQLNNLHAQLANRVQGQLPVPVVDPGPLIEVPAAAQEAAGAPIDSSEGEGHADIC</sequence>
<evidence type="ECO:0000313" key="2">
    <source>
        <dbReference type="Proteomes" id="UP000321548"/>
    </source>
</evidence>